<dbReference type="AlphaFoldDB" id="A0A4Y2SDI5"/>
<proteinExistence type="predicted"/>
<organism evidence="2 3">
    <name type="scientific">Araneus ventricosus</name>
    <name type="common">Orbweaver spider</name>
    <name type="synonym">Epeira ventricosa</name>
    <dbReference type="NCBI Taxonomy" id="182803"/>
    <lineage>
        <taxon>Eukaryota</taxon>
        <taxon>Metazoa</taxon>
        <taxon>Ecdysozoa</taxon>
        <taxon>Arthropoda</taxon>
        <taxon>Chelicerata</taxon>
        <taxon>Arachnida</taxon>
        <taxon>Araneae</taxon>
        <taxon>Araneomorphae</taxon>
        <taxon>Entelegynae</taxon>
        <taxon>Araneoidea</taxon>
        <taxon>Araneidae</taxon>
        <taxon>Araneus</taxon>
    </lineage>
</organism>
<evidence type="ECO:0000313" key="2">
    <source>
        <dbReference type="EMBL" id="GBN86127.1"/>
    </source>
</evidence>
<sequence length="104" mass="12113">MWHFFGKDRENSVIDLSNLTVIDDHGKQTLSENQWNKMDYPISVTQTRNILIIYFLNFNGSAVQMLNRTVRTPEPFNPPLKRRENEKYSSYGLTMLPGNGPQVH</sequence>
<feature type="region of interest" description="Disordered" evidence="1">
    <location>
        <begin position="73"/>
        <end position="104"/>
    </location>
</feature>
<name>A0A4Y2SDI5_ARAVE</name>
<comment type="caution">
    <text evidence="2">The sequence shown here is derived from an EMBL/GenBank/DDBJ whole genome shotgun (WGS) entry which is preliminary data.</text>
</comment>
<dbReference type="Proteomes" id="UP000499080">
    <property type="component" value="Unassembled WGS sequence"/>
</dbReference>
<protein>
    <submittedName>
        <fullName evidence="2">Uncharacterized protein</fullName>
    </submittedName>
</protein>
<evidence type="ECO:0000313" key="3">
    <source>
        <dbReference type="Proteomes" id="UP000499080"/>
    </source>
</evidence>
<dbReference type="EMBL" id="BGPR01021124">
    <property type="protein sequence ID" value="GBN86127.1"/>
    <property type="molecule type" value="Genomic_DNA"/>
</dbReference>
<accession>A0A4Y2SDI5</accession>
<keyword evidence="3" id="KW-1185">Reference proteome</keyword>
<gene>
    <name evidence="2" type="ORF">AVEN_1764_1</name>
</gene>
<reference evidence="2 3" key="1">
    <citation type="journal article" date="2019" name="Sci. Rep.">
        <title>Orb-weaving spider Araneus ventricosus genome elucidates the spidroin gene catalogue.</title>
        <authorList>
            <person name="Kono N."/>
            <person name="Nakamura H."/>
            <person name="Ohtoshi R."/>
            <person name="Moran D.A.P."/>
            <person name="Shinohara A."/>
            <person name="Yoshida Y."/>
            <person name="Fujiwara M."/>
            <person name="Mori M."/>
            <person name="Tomita M."/>
            <person name="Arakawa K."/>
        </authorList>
    </citation>
    <scope>NUCLEOTIDE SEQUENCE [LARGE SCALE GENOMIC DNA]</scope>
</reference>
<evidence type="ECO:0000256" key="1">
    <source>
        <dbReference type="SAM" id="MobiDB-lite"/>
    </source>
</evidence>